<keyword evidence="1" id="KW-0812">Transmembrane</keyword>
<reference evidence="2" key="2">
    <citation type="submission" date="2025-09" db="UniProtKB">
        <authorList>
            <consortium name="Ensembl"/>
        </authorList>
    </citation>
    <scope>IDENTIFICATION</scope>
</reference>
<dbReference type="PANTHER" id="PTHR38000:SF1">
    <property type="entry name" value="RIKEN CDNA 2900092C05 GENE"/>
    <property type="match status" value="1"/>
</dbReference>
<dbReference type="Pfam" id="PF17686">
    <property type="entry name" value="DUF5534"/>
    <property type="match status" value="1"/>
</dbReference>
<dbReference type="GeneTree" id="ENSGT00940000167588"/>
<evidence type="ECO:0000313" key="3">
    <source>
        <dbReference type="Proteomes" id="UP000694385"/>
    </source>
</evidence>
<dbReference type="OMA" id="IAFCVTH"/>
<keyword evidence="1" id="KW-1133">Transmembrane helix</keyword>
<keyword evidence="1" id="KW-0472">Membrane</keyword>
<evidence type="ECO:0000256" key="1">
    <source>
        <dbReference type="SAM" id="Phobius"/>
    </source>
</evidence>
<dbReference type="Proteomes" id="UP000694385">
    <property type="component" value="Unassembled WGS sequence"/>
</dbReference>
<proteinExistence type="predicted"/>
<dbReference type="PANTHER" id="PTHR38000">
    <property type="entry name" value="RIKEN CDNA 2900092C05"/>
    <property type="match status" value="1"/>
</dbReference>
<keyword evidence="3" id="KW-1185">Reference proteome</keyword>
<feature type="transmembrane region" description="Helical" evidence="1">
    <location>
        <begin position="12"/>
        <end position="33"/>
    </location>
</feature>
<dbReference type="InterPro" id="IPR037549">
    <property type="entry name" value="C19orf18"/>
</dbReference>
<dbReference type="Ensembl" id="ENSJJAT00000015749.1">
    <property type="protein sequence ID" value="ENSJJAP00000009303.1"/>
    <property type="gene ID" value="ENSJJAG00000013215.1"/>
</dbReference>
<dbReference type="AlphaFoldDB" id="A0A8C5KHJ2"/>
<accession>A0A8C5KHJ2</accession>
<organism evidence="2 3">
    <name type="scientific">Jaculus jaculus</name>
    <name type="common">Lesser Egyptian jerboa</name>
    <dbReference type="NCBI Taxonomy" id="51337"/>
    <lineage>
        <taxon>Eukaryota</taxon>
        <taxon>Metazoa</taxon>
        <taxon>Chordata</taxon>
        <taxon>Craniata</taxon>
        <taxon>Vertebrata</taxon>
        <taxon>Euteleostomi</taxon>
        <taxon>Mammalia</taxon>
        <taxon>Eutheria</taxon>
        <taxon>Euarchontoglires</taxon>
        <taxon>Glires</taxon>
        <taxon>Rodentia</taxon>
        <taxon>Myomorpha</taxon>
        <taxon>Dipodoidea</taxon>
        <taxon>Dipodidae</taxon>
        <taxon>Dipodinae</taxon>
        <taxon>Jaculus</taxon>
    </lineage>
</organism>
<reference evidence="2" key="1">
    <citation type="submission" date="2025-08" db="UniProtKB">
        <authorList>
            <consortium name="Ensembl"/>
        </authorList>
    </citation>
    <scope>IDENTIFICATION</scope>
</reference>
<evidence type="ECO:0000313" key="2">
    <source>
        <dbReference type="Ensembl" id="ENSJJAP00000009303.1"/>
    </source>
</evidence>
<sequence>ISHRPGLVKVLQVTGIAFSVALLCGLVVSYMIYRLAKAEESQQLEKLYEIVEIPLLGDDKEFLEDDGQDASSHLPPEKEKELGKFISSVIKTKRKESIRRN</sequence>
<name>A0A8C5KHJ2_JACJA</name>
<protein>
    <submittedName>
        <fullName evidence="2">Uncharacterized protein</fullName>
    </submittedName>
</protein>